<feature type="compositionally biased region" description="Basic and acidic residues" evidence="1">
    <location>
        <begin position="89"/>
        <end position="98"/>
    </location>
</feature>
<evidence type="ECO:0000256" key="1">
    <source>
        <dbReference type="SAM" id="MobiDB-lite"/>
    </source>
</evidence>
<dbReference type="InterPro" id="IPR038765">
    <property type="entry name" value="Papain-like_cys_pep_sf"/>
</dbReference>
<protein>
    <submittedName>
        <fullName evidence="4">C39 family peptidase</fullName>
    </submittedName>
</protein>
<accession>A0ABV6NZ17</accession>
<dbReference type="Gene3D" id="3.90.70.30">
    <property type="entry name" value="Phytochelatin synthase, N-terminal domain"/>
    <property type="match status" value="1"/>
</dbReference>
<feature type="chain" id="PRO_5046044527" evidence="2">
    <location>
        <begin position="36"/>
        <end position="270"/>
    </location>
</feature>
<name>A0ABV6NZ17_9ACTN</name>
<feature type="compositionally biased region" description="Basic and acidic residues" evidence="1">
    <location>
        <begin position="61"/>
        <end position="72"/>
    </location>
</feature>
<sequence>MTTFTRFLPSSIGTPILRKAALTGAGLAFTAGAIAGPLTLATEAHAAPAHTGNSTVVHTQEGNDNHGNDRGGDNGNRGTGDGRGGSKPGDTRDSRDSRGAQPGGKKLGFDYEAQPNYYYCGPAAARNALSADGHGISVDDLAKHMGTTEAGTNSAEDITRALNTVLGADKYRTTALSDPHVKPEQADQLQRDVRATLDDNRALVANVAGTATDTDGAAHSYEGGHYIAVVGYQDDGRQVLIADSANPDVASYWVNTTDLANWMATRGYSH</sequence>
<dbReference type="EMBL" id="JBHLUE010000016">
    <property type="protein sequence ID" value="MFC0566021.1"/>
    <property type="molecule type" value="Genomic_DNA"/>
</dbReference>
<dbReference type="InterPro" id="IPR039564">
    <property type="entry name" value="Peptidase_C39-like"/>
</dbReference>
<organism evidence="4 5">
    <name type="scientific">Plantactinospora siamensis</name>
    <dbReference type="NCBI Taxonomy" id="555372"/>
    <lineage>
        <taxon>Bacteria</taxon>
        <taxon>Bacillati</taxon>
        <taxon>Actinomycetota</taxon>
        <taxon>Actinomycetes</taxon>
        <taxon>Micromonosporales</taxon>
        <taxon>Micromonosporaceae</taxon>
        <taxon>Plantactinospora</taxon>
    </lineage>
</organism>
<reference evidence="4 5" key="1">
    <citation type="submission" date="2024-09" db="EMBL/GenBank/DDBJ databases">
        <authorList>
            <person name="Sun Q."/>
            <person name="Mori K."/>
        </authorList>
    </citation>
    <scope>NUCLEOTIDE SEQUENCE [LARGE SCALE GENOMIC DNA]</scope>
    <source>
        <strain evidence="4 5">TBRC 2205</strain>
    </source>
</reference>
<feature type="signal peptide" evidence="2">
    <location>
        <begin position="1"/>
        <end position="35"/>
    </location>
</feature>
<evidence type="ECO:0000256" key="2">
    <source>
        <dbReference type="SAM" id="SignalP"/>
    </source>
</evidence>
<feature type="compositionally biased region" description="Gly residues" evidence="1">
    <location>
        <begin position="73"/>
        <end position="87"/>
    </location>
</feature>
<gene>
    <name evidence="4" type="ORF">ACFFHU_18005</name>
</gene>
<dbReference type="SUPFAM" id="SSF54001">
    <property type="entry name" value="Cysteine proteinases"/>
    <property type="match status" value="1"/>
</dbReference>
<feature type="region of interest" description="Disordered" evidence="1">
    <location>
        <begin position="49"/>
        <end position="108"/>
    </location>
</feature>
<evidence type="ECO:0000313" key="4">
    <source>
        <dbReference type="EMBL" id="MFC0566021.1"/>
    </source>
</evidence>
<evidence type="ECO:0000259" key="3">
    <source>
        <dbReference type="Pfam" id="PF13529"/>
    </source>
</evidence>
<dbReference type="InterPro" id="IPR038156">
    <property type="entry name" value="PCS_N_sf"/>
</dbReference>
<dbReference type="Pfam" id="PF13529">
    <property type="entry name" value="Peptidase_C39_2"/>
    <property type="match status" value="1"/>
</dbReference>
<comment type="caution">
    <text evidence="4">The sequence shown here is derived from an EMBL/GenBank/DDBJ whole genome shotgun (WGS) entry which is preliminary data.</text>
</comment>
<keyword evidence="2" id="KW-0732">Signal</keyword>
<evidence type="ECO:0000313" key="5">
    <source>
        <dbReference type="Proteomes" id="UP001589894"/>
    </source>
</evidence>
<dbReference type="RefSeq" id="WP_377340386.1">
    <property type="nucleotide sequence ID" value="NZ_JBHLUE010000016.1"/>
</dbReference>
<keyword evidence="5" id="KW-1185">Reference proteome</keyword>
<dbReference type="Proteomes" id="UP001589894">
    <property type="component" value="Unassembled WGS sequence"/>
</dbReference>
<feature type="domain" description="Peptidase C39-like" evidence="3">
    <location>
        <begin position="108"/>
        <end position="245"/>
    </location>
</feature>
<feature type="compositionally biased region" description="Polar residues" evidence="1">
    <location>
        <begin position="51"/>
        <end position="60"/>
    </location>
</feature>
<proteinExistence type="predicted"/>